<dbReference type="InterPro" id="IPR036942">
    <property type="entry name" value="Beta-barrel_TonB_sf"/>
</dbReference>
<dbReference type="Proteomes" id="UP000188729">
    <property type="component" value="Unassembled WGS sequence"/>
</dbReference>
<dbReference type="PANTHER" id="PTHR47234:SF2">
    <property type="entry name" value="TONB-DEPENDENT RECEPTOR"/>
    <property type="match status" value="1"/>
</dbReference>
<dbReference type="InterPro" id="IPR000531">
    <property type="entry name" value="Beta-barrel_TonB"/>
</dbReference>
<dbReference type="STRING" id="1915074.SPHI_02420"/>
<organism evidence="13 14">
    <name type="scientific">Sphingomonas jeddahensis</name>
    <dbReference type="NCBI Taxonomy" id="1915074"/>
    <lineage>
        <taxon>Bacteria</taxon>
        <taxon>Pseudomonadati</taxon>
        <taxon>Pseudomonadota</taxon>
        <taxon>Alphaproteobacteria</taxon>
        <taxon>Sphingomonadales</taxon>
        <taxon>Sphingomonadaceae</taxon>
        <taxon>Sphingomonas</taxon>
    </lineage>
</organism>
<dbReference type="EMBL" id="MPSB01000001">
    <property type="protein sequence ID" value="ONF97611.1"/>
    <property type="molecule type" value="Genomic_DNA"/>
</dbReference>
<evidence type="ECO:0000256" key="8">
    <source>
        <dbReference type="PROSITE-ProRule" id="PRU01360"/>
    </source>
</evidence>
<sequence length="1018" mass="107468">MAKALFVRGSACAALAWALATAGTAQAQIGGDPAPAQATPVDEASSAPDIVVTGTLIRGTPENLAVPVDVISGEELAKQGAPTAVDLLKNLTVANGTVGDANQFDNRAQGSEGVASVNLRGLGPQRTLVLLNGKRMVPSGLGIPIVDVNMFPAAAIGRVEILKDGAAATYGSDAIAGVVNFITRTDQEGFLVSGDYRWIDGSKGDYGGSASFGHDQDGFRIFVAAGYQRRSELRFTDRDFAVQPYPTNPQGAWTGGGNPGNFDFNGTVGGINLTTDLGCEGLGGFRSAPGSNTDRCFTQFGQFDNLVEPEERFQAYVDTDIDLTDNASLRLTGLYSFTNTRVTSSPSYLPTLPPSTNAAFGNGSLFVIPGYAPALRDYCALYGAQAGCTRGTSGALDSAVGLPVLFRPFLLGGNPLFQDRTNDRGSAISKRDTEAMRFTAEVNVALSSNIDFSTSLTYSEYLRDYDGTDSFGDLLQNALAGFGGPNCAYASTASRAGLTPAQLAGLAGTNGCTYFNPFSTAVPANAVTGVANPNFAGTRSPTGFSLAPGAGLINDLANIDLFFRTSNTRVRTQQYVADMAFSGRTGLRLWADQDIGFAFGAQYRKNTFQTRLNADANIAINPCPGTPLNPAATCNPRTGALGFLGTNPERDAQADVYALFAELQVPIIDAINLQLSARYEDYRGNVGSTFDPQARLKVEITDWLGLRGGIGTSFRGPPPQNLSGSGVSLQVIGTGFRAVEVFGNPNLEPESATTYNAGVLIDSGPFNASLDYWRYDFNGPIESEPVSGLAAALFGASGTANCGNPTFAALQARYTFNLNGCGINNVARLRTQVFNSADVKTSGLDATASYRGELGPVELAVGGAATYVIDYKVDDLLVEGVLVQPAFNAVGQLNFQTTAYPIPQWRGNWYVQGDSGPHSLRLQFNYVDGYTDQRGPAIYGPNLGALGGFANTRGKEIGSWRTFDATYRLALDTGTTFTLAAVNIFDRDPPFARLDPNYDSFTASPLGFTLKAGVSQRF</sequence>
<evidence type="ECO:0000256" key="10">
    <source>
        <dbReference type="SAM" id="SignalP"/>
    </source>
</evidence>
<keyword evidence="14" id="KW-1185">Reference proteome</keyword>
<comment type="subcellular location">
    <subcellularLocation>
        <location evidence="1 8">Cell outer membrane</location>
        <topology evidence="1 8">Multi-pass membrane protein</topology>
    </subcellularLocation>
</comment>
<dbReference type="Pfam" id="PF00593">
    <property type="entry name" value="TonB_dep_Rec_b-barrel"/>
    <property type="match status" value="1"/>
</dbReference>
<evidence type="ECO:0000256" key="7">
    <source>
        <dbReference type="ARBA" id="ARBA00023237"/>
    </source>
</evidence>
<comment type="caution">
    <text evidence="13">The sequence shown here is derived from an EMBL/GenBank/DDBJ whole genome shotgun (WGS) entry which is preliminary data.</text>
</comment>
<dbReference type="PROSITE" id="PS52016">
    <property type="entry name" value="TONB_DEPENDENT_REC_3"/>
    <property type="match status" value="1"/>
</dbReference>
<dbReference type="OrthoDB" id="7051241at2"/>
<evidence type="ECO:0000256" key="9">
    <source>
        <dbReference type="RuleBase" id="RU003357"/>
    </source>
</evidence>
<feature type="signal peptide" evidence="10">
    <location>
        <begin position="1"/>
        <end position="27"/>
    </location>
</feature>
<evidence type="ECO:0000256" key="3">
    <source>
        <dbReference type="ARBA" id="ARBA00022452"/>
    </source>
</evidence>
<evidence type="ECO:0000259" key="12">
    <source>
        <dbReference type="Pfam" id="PF07715"/>
    </source>
</evidence>
<feature type="domain" description="TonB-dependent receptor-like beta-barrel" evidence="11">
    <location>
        <begin position="532"/>
        <end position="983"/>
    </location>
</feature>
<dbReference type="Gene3D" id="2.170.130.10">
    <property type="entry name" value="TonB-dependent receptor, plug domain"/>
    <property type="match status" value="1"/>
</dbReference>
<keyword evidence="7 8" id="KW-0998">Cell outer membrane</keyword>
<reference evidence="13 14" key="1">
    <citation type="submission" date="2016-11" db="EMBL/GenBank/DDBJ databases">
        <title>Genome sequence of Sphingomonas jeddahensis G39.</title>
        <authorList>
            <person name="Poehlein A."/>
            <person name="Wuebbeler J.H."/>
            <person name="Steinbuechel A."/>
            <person name="Daniel R."/>
        </authorList>
    </citation>
    <scope>NUCLEOTIDE SEQUENCE [LARGE SCALE GENOMIC DNA]</scope>
    <source>
        <strain evidence="13 14">G39</strain>
    </source>
</reference>
<keyword evidence="3 8" id="KW-1134">Transmembrane beta strand</keyword>
<comment type="similarity">
    <text evidence="8 9">Belongs to the TonB-dependent receptor family.</text>
</comment>
<dbReference type="Gene3D" id="2.40.170.20">
    <property type="entry name" value="TonB-dependent receptor, beta-barrel domain"/>
    <property type="match status" value="1"/>
</dbReference>
<feature type="chain" id="PRO_5013115662" evidence="10">
    <location>
        <begin position="28"/>
        <end position="1018"/>
    </location>
</feature>
<accession>A0A1V2EY56</accession>
<dbReference type="GO" id="GO:0009279">
    <property type="term" value="C:cell outer membrane"/>
    <property type="evidence" value="ECO:0007669"/>
    <property type="project" value="UniProtKB-SubCell"/>
</dbReference>
<evidence type="ECO:0000259" key="11">
    <source>
        <dbReference type="Pfam" id="PF00593"/>
    </source>
</evidence>
<evidence type="ECO:0000256" key="2">
    <source>
        <dbReference type="ARBA" id="ARBA00022448"/>
    </source>
</evidence>
<evidence type="ECO:0000256" key="4">
    <source>
        <dbReference type="ARBA" id="ARBA00022692"/>
    </source>
</evidence>
<evidence type="ECO:0000256" key="1">
    <source>
        <dbReference type="ARBA" id="ARBA00004571"/>
    </source>
</evidence>
<evidence type="ECO:0000313" key="13">
    <source>
        <dbReference type="EMBL" id="ONF97611.1"/>
    </source>
</evidence>
<keyword evidence="6 8" id="KW-0472">Membrane</keyword>
<gene>
    <name evidence="13" type="primary">btuB_1</name>
    <name evidence="13" type="ORF">SPHI_02420</name>
</gene>
<dbReference type="RefSeq" id="WP_076743058.1">
    <property type="nucleotide sequence ID" value="NZ_MPSB01000001.1"/>
</dbReference>
<feature type="domain" description="TonB-dependent receptor plug" evidence="12">
    <location>
        <begin position="63"/>
        <end position="178"/>
    </location>
</feature>
<dbReference type="InterPro" id="IPR037066">
    <property type="entry name" value="Plug_dom_sf"/>
</dbReference>
<evidence type="ECO:0000256" key="5">
    <source>
        <dbReference type="ARBA" id="ARBA00023077"/>
    </source>
</evidence>
<keyword evidence="2 8" id="KW-0813">Transport</keyword>
<keyword evidence="4 8" id="KW-0812">Transmembrane</keyword>
<dbReference type="InterPro" id="IPR039426">
    <property type="entry name" value="TonB-dep_rcpt-like"/>
</dbReference>
<evidence type="ECO:0000256" key="6">
    <source>
        <dbReference type="ARBA" id="ARBA00023136"/>
    </source>
</evidence>
<dbReference type="SUPFAM" id="SSF56935">
    <property type="entry name" value="Porins"/>
    <property type="match status" value="1"/>
</dbReference>
<evidence type="ECO:0000313" key="14">
    <source>
        <dbReference type="Proteomes" id="UP000188729"/>
    </source>
</evidence>
<dbReference type="PANTHER" id="PTHR47234">
    <property type="match status" value="1"/>
</dbReference>
<name>A0A1V2EY56_9SPHN</name>
<keyword evidence="10" id="KW-0732">Signal</keyword>
<dbReference type="AlphaFoldDB" id="A0A1V2EY56"/>
<keyword evidence="5 9" id="KW-0798">TonB box</keyword>
<proteinExistence type="inferred from homology"/>
<dbReference type="Pfam" id="PF07715">
    <property type="entry name" value="Plug"/>
    <property type="match status" value="1"/>
</dbReference>
<dbReference type="InterPro" id="IPR012910">
    <property type="entry name" value="Plug_dom"/>
</dbReference>
<protein>
    <submittedName>
        <fullName evidence="13">Vitamin B12 transporter BtuB</fullName>
    </submittedName>
</protein>